<organism evidence="3 4">
    <name type="scientific">Faunimonas pinastri</name>
    <dbReference type="NCBI Taxonomy" id="1855383"/>
    <lineage>
        <taxon>Bacteria</taxon>
        <taxon>Pseudomonadati</taxon>
        <taxon>Pseudomonadota</taxon>
        <taxon>Alphaproteobacteria</taxon>
        <taxon>Hyphomicrobiales</taxon>
        <taxon>Afifellaceae</taxon>
        <taxon>Faunimonas</taxon>
    </lineage>
</organism>
<reference evidence="3 4" key="1">
    <citation type="submission" date="2016-10" db="EMBL/GenBank/DDBJ databases">
        <authorList>
            <person name="de Groot N.N."/>
        </authorList>
    </citation>
    <scope>NUCLEOTIDE SEQUENCE [LARGE SCALE GENOMIC DNA]</scope>
    <source>
        <strain evidence="3 4">A52C2</strain>
    </source>
</reference>
<dbReference type="Proteomes" id="UP000199647">
    <property type="component" value="Unassembled WGS sequence"/>
</dbReference>
<feature type="signal peptide" evidence="1">
    <location>
        <begin position="1"/>
        <end position="19"/>
    </location>
</feature>
<dbReference type="RefSeq" id="WP_177176873.1">
    <property type="nucleotide sequence ID" value="NZ_FOFG01000011.1"/>
</dbReference>
<dbReference type="PANTHER" id="PTHR39176:SF1">
    <property type="entry name" value="PERIPLASMIC PROTEIN"/>
    <property type="match status" value="1"/>
</dbReference>
<feature type="chain" id="PRO_5011434821" evidence="1">
    <location>
        <begin position="20"/>
        <end position="130"/>
    </location>
</feature>
<protein>
    <submittedName>
        <fullName evidence="3">Uncharacterized conserved protein YecT, DUF1311 family</fullName>
    </submittedName>
</protein>
<evidence type="ECO:0000259" key="2">
    <source>
        <dbReference type="Pfam" id="PF07007"/>
    </source>
</evidence>
<accession>A0A1H9LD79</accession>
<keyword evidence="1" id="KW-0732">Signal</keyword>
<dbReference type="EMBL" id="FOFG01000011">
    <property type="protein sequence ID" value="SER09442.1"/>
    <property type="molecule type" value="Genomic_DNA"/>
</dbReference>
<dbReference type="Gene3D" id="1.20.1270.180">
    <property type="match status" value="1"/>
</dbReference>
<dbReference type="STRING" id="1855383.SAMN05216548_11160"/>
<evidence type="ECO:0000313" key="4">
    <source>
        <dbReference type="Proteomes" id="UP000199647"/>
    </source>
</evidence>
<name>A0A1H9LD79_9HYPH</name>
<dbReference type="Pfam" id="PF07007">
    <property type="entry name" value="LprI"/>
    <property type="match status" value="1"/>
</dbReference>
<proteinExistence type="predicted"/>
<feature type="domain" description="Lysozyme inhibitor LprI-like N-terminal" evidence="2">
    <location>
        <begin position="36"/>
        <end position="124"/>
    </location>
</feature>
<gene>
    <name evidence="3" type="ORF">SAMN05216548_11160</name>
</gene>
<evidence type="ECO:0000313" key="3">
    <source>
        <dbReference type="EMBL" id="SER09442.1"/>
    </source>
</evidence>
<keyword evidence="4" id="KW-1185">Reference proteome</keyword>
<dbReference type="AlphaFoldDB" id="A0A1H9LD79"/>
<dbReference type="PANTHER" id="PTHR39176">
    <property type="entry name" value="PERIPLASMIC PROTEIN-RELATED"/>
    <property type="match status" value="1"/>
</dbReference>
<sequence>MKPHSIFVFGLVTLLVCFALPGSGNSAGDPAETACHQKDTTVAIVDCFEGLTEHWDKRLNTAYKAALKASESPARKDALIQAERDWVSYRKANCGWYAALEGTIREVESAGCMFDMTKDRTLELERTLQP</sequence>
<dbReference type="InterPro" id="IPR009739">
    <property type="entry name" value="LprI-like_N"/>
</dbReference>
<evidence type="ECO:0000256" key="1">
    <source>
        <dbReference type="SAM" id="SignalP"/>
    </source>
</evidence>